<dbReference type="OrthoDB" id="102260at2759"/>
<dbReference type="Proteomes" id="UP000054107">
    <property type="component" value="Unassembled WGS sequence"/>
</dbReference>
<evidence type="ECO:0000313" key="10">
    <source>
        <dbReference type="Proteomes" id="UP000054107"/>
    </source>
</evidence>
<name>A0A0B7MQG0_9FUNG</name>
<dbReference type="GO" id="GO:0005886">
    <property type="term" value="C:plasma membrane"/>
    <property type="evidence" value="ECO:0007669"/>
    <property type="project" value="TreeGrafter"/>
</dbReference>
<evidence type="ECO:0000313" key="9">
    <source>
        <dbReference type="EMBL" id="CEP08201.1"/>
    </source>
</evidence>
<dbReference type="Pfam" id="PF13886">
    <property type="entry name" value="TM7S3_TM198"/>
    <property type="match status" value="1"/>
</dbReference>
<keyword evidence="10" id="KW-1185">Reference proteome</keyword>
<keyword evidence="3 7" id="KW-0812">Transmembrane</keyword>
<accession>A0A0B7MQG0</accession>
<feature type="domain" description="TM7S3/TM198-like" evidence="8">
    <location>
        <begin position="92"/>
        <end position="289"/>
    </location>
</feature>
<feature type="transmembrane region" description="Helical" evidence="7">
    <location>
        <begin position="169"/>
        <end position="189"/>
    </location>
</feature>
<feature type="transmembrane region" description="Helical" evidence="7">
    <location>
        <begin position="270"/>
        <end position="290"/>
    </location>
</feature>
<dbReference type="AlphaFoldDB" id="A0A0B7MQG0"/>
<feature type="transmembrane region" description="Helical" evidence="7">
    <location>
        <begin position="223"/>
        <end position="249"/>
    </location>
</feature>
<keyword evidence="4 7" id="KW-1133">Transmembrane helix</keyword>
<evidence type="ECO:0000259" key="8">
    <source>
        <dbReference type="Pfam" id="PF13886"/>
    </source>
</evidence>
<dbReference type="PANTHER" id="PTHR31247">
    <property type="entry name" value="TRANSMEMBRANE PROTEIN 198 FAMILY MEMBER"/>
    <property type="match status" value="1"/>
</dbReference>
<feature type="transmembrane region" description="Helical" evidence="7">
    <location>
        <begin position="89"/>
        <end position="106"/>
    </location>
</feature>
<feature type="transmembrane region" description="Helical" evidence="7">
    <location>
        <begin position="144"/>
        <end position="163"/>
    </location>
</feature>
<dbReference type="STRING" id="35722.A0A0B7MQG0"/>
<dbReference type="InterPro" id="IPR040236">
    <property type="entry name" value="TMEM198"/>
</dbReference>
<proteinExistence type="inferred from homology"/>
<comment type="similarity">
    <text evidence="2">Belongs to the TMEM198 family.</text>
</comment>
<evidence type="ECO:0000256" key="5">
    <source>
        <dbReference type="ARBA" id="ARBA00023136"/>
    </source>
</evidence>
<protein>
    <recommendedName>
        <fullName evidence="6">Transmembrane protein 198</fullName>
    </recommendedName>
</protein>
<evidence type="ECO:0000256" key="6">
    <source>
        <dbReference type="ARBA" id="ARBA00049737"/>
    </source>
</evidence>
<reference evidence="9 10" key="1">
    <citation type="submission" date="2014-09" db="EMBL/GenBank/DDBJ databases">
        <authorList>
            <person name="Ellenberger Sabrina"/>
        </authorList>
    </citation>
    <scope>NUCLEOTIDE SEQUENCE [LARGE SCALE GENOMIC DNA]</scope>
    <source>
        <strain evidence="9 10">CBS 412.66</strain>
    </source>
</reference>
<evidence type="ECO:0000256" key="4">
    <source>
        <dbReference type="ARBA" id="ARBA00022989"/>
    </source>
</evidence>
<sequence>MLIIAASIDCSPATTDSELEIIAPTRSRSHFTNNNKRDVIQLHNTGGGSKTSATTTKTSTATSKPHIIPVTSSDTADIYGGKGITSQNGIAGAFLIVLGLYLLVFGFRSFRITLGVCGFLTFGLITWVGMANNQPFYGYINNDITIIAVPAGLGVLGAIIYAIFWNISIYLVGALGGFTLAMYILCCKVNLLIIQVVVRAALLIALSFFMSFITFFAERYVLLFTFAFAGSYCFIVGIDFMAHTGYLAGAKSILDGNQYHQVVYTMTKNVIILIAFIPIIFAISFGWQFMYNKGQMFGVVFVAPEPKGGHEAAPSPVLIGEHGEPGPVDECQPHIKE</sequence>
<organism evidence="9 10">
    <name type="scientific">Parasitella parasitica</name>
    <dbReference type="NCBI Taxonomy" id="35722"/>
    <lineage>
        <taxon>Eukaryota</taxon>
        <taxon>Fungi</taxon>
        <taxon>Fungi incertae sedis</taxon>
        <taxon>Mucoromycota</taxon>
        <taxon>Mucoromycotina</taxon>
        <taxon>Mucoromycetes</taxon>
        <taxon>Mucorales</taxon>
        <taxon>Mucorineae</taxon>
        <taxon>Mucoraceae</taxon>
        <taxon>Parasitella</taxon>
    </lineage>
</organism>
<evidence type="ECO:0000256" key="2">
    <source>
        <dbReference type="ARBA" id="ARBA00006244"/>
    </source>
</evidence>
<dbReference type="InterPro" id="IPR025256">
    <property type="entry name" value="TM7S3/TM198-like_dom"/>
</dbReference>
<evidence type="ECO:0000256" key="3">
    <source>
        <dbReference type="ARBA" id="ARBA00022692"/>
    </source>
</evidence>
<feature type="transmembrane region" description="Helical" evidence="7">
    <location>
        <begin position="112"/>
        <end position="132"/>
    </location>
</feature>
<gene>
    <name evidence="9" type="primary">PARPA_01510.1 scaffold 1359</name>
</gene>
<keyword evidence="5 7" id="KW-0472">Membrane</keyword>
<feature type="transmembrane region" description="Helical" evidence="7">
    <location>
        <begin position="196"/>
        <end position="217"/>
    </location>
</feature>
<evidence type="ECO:0000256" key="1">
    <source>
        <dbReference type="ARBA" id="ARBA00004141"/>
    </source>
</evidence>
<evidence type="ECO:0000256" key="7">
    <source>
        <dbReference type="SAM" id="Phobius"/>
    </source>
</evidence>
<dbReference type="PANTHER" id="PTHR31247:SF5">
    <property type="entry name" value="DUF4203 DOMAIN-CONTAINING PROTEIN"/>
    <property type="match status" value="1"/>
</dbReference>
<dbReference type="EMBL" id="LN719426">
    <property type="protein sequence ID" value="CEP08201.1"/>
    <property type="molecule type" value="Genomic_DNA"/>
</dbReference>
<comment type="subcellular location">
    <subcellularLocation>
        <location evidence="1">Membrane</location>
        <topology evidence="1">Multi-pass membrane protein</topology>
    </subcellularLocation>
</comment>